<dbReference type="Pfam" id="PF04122">
    <property type="entry name" value="CW_binding_2"/>
    <property type="match status" value="3"/>
</dbReference>
<comment type="caution">
    <text evidence="3">The sequence shown here is derived from an EMBL/GenBank/DDBJ whole genome shotgun (WGS) entry which is preliminary data.</text>
</comment>
<feature type="compositionally biased region" description="Gly residues" evidence="1">
    <location>
        <begin position="892"/>
        <end position="905"/>
    </location>
</feature>
<dbReference type="Pfam" id="PF18657">
    <property type="entry name" value="YDG"/>
    <property type="match status" value="1"/>
</dbReference>
<name>A0A544QT34_9FIRM</name>
<reference evidence="3 4" key="1">
    <citation type="submission" date="2019-02" db="EMBL/GenBank/DDBJ databases">
        <title>Peptostreptococcaceae bacterium ZHW00191 nov., a new bacterium isolated from the human gut.</title>
        <authorList>
            <person name="Zhou H.-W."/>
            <person name="Chen X.-J."/>
        </authorList>
    </citation>
    <scope>NUCLEOTIDE SEQUENCE [LARGE SCALE GENOMIC DNA]</scope>
    <source>
        <strain evidence="3 4">ZHW00191</strain>
    </source>
</reference>
<dbReference type="PANTHER" id="PTHR30032">
    <property type="entry name" value="N-ACETYLMURAMOYL-L-ALANINE AMIDASE-RELATED"/>
    <property type="match status" value="1"/>
</dbReference>
<dbReference type="InterPro" id="IPR051922">
    <property type="entry name" value="Bact_Sporulation_Assoc"/>
</dbReference>
<keyword evidence="4" id="KW-1185">Reference proteome</keyword>
<sequence>MGKGEAESFWLCNDIMNKFSRGIAVVMSASMVVGSTPVFADTLNSKEYEDYERITYDSNKKDQIKINNKKCIVTLRNVNIDAGNFFNEISAMDITGNSDVILVLEGNNRLEGYTNHPGIWVQEGSKLTIEGNGLLEAISDGSTLSAGAPGIGGGWSTDPDFGEIIINSGTVIARGSGGGAGIGGAYEIGRGTIHGNVTINGGYVRAYGGGNASGIGAGENDDYAGTITINGGVVYANGGASSIGAGDHIGEGNHGTFSTGTNGNAVIVAPQGIGANKNYSEWDGIFASMGSSDTTATLSGNTVTFNDQDANIQVWGTPEMDKNITVSSGTTLKVIKNSYNHAPSTLTMGENNILTNNGFINVGVDDSDTSSLVLKGGKEKTSGTGELNVGPNGTVKVPVTKGIVTVTGKDGLVYDGTAKTPNASVKLDLWEYNKTYAKDTDYTVGYDSNIDAGDNTASITITAGGSDALLQPSSYTENFSIAQATPLISTPEEWRIYKQDQNPLDKLPTPSVTLENGTKVDGSHKWYFDKECNNEITNENLKAEISKGSDFTIYCKFTPNNANVKTATDSMNIKLTDQPPVNVEIEGITDKLLTKKYEEKTIELNDFTVKVTESDNPQNPIDPSLYDKSWEIVKGYGNGYIDDAVVLEADGHTLKLNRVGITRVRVNVESKTTHASASGYFDVRVTPREVTIGKVEVKGREYNGKTDIDLSSVTASLTDGSIINGDDAKLSVVKAYMDNPNASKEDKDVYIEYSITGNDASNYKLTNSPNGKVNISKSNKNPGEDPVPAVMSGEQVIYNKKAATYNFNLDKIIPTEKIGGVTKIEVSGSTVDTSYFETKDLKVNLNTKMLSIPVKNVNSTIEDNLGEITVEITGNNFDTKGIINVTAKNTNDGGGSSSGGSGGGSYQESDIIGKDRYETAGIIADRSSVHDTVILVNANEALSDGLSAAALSGKLNAPILLTKKDSIPKATMDRLDRVSNVYIIGGENAISKKVEEQLKGKKITRIGGKNRIETSMKIAEKIGNYDEAFIVNGYTGEADAMSASAVAAREVAPIILTNGKTSNYAKKSGVEYYAVGGKAVLDDKIVSKYDAERFGGDDRYETNRLIINEFYKYSSKYYFTKGELLVDALTVSLHAKDNGVVLVSKKSDNSILKGKDIVQVGGMPFSIFPIK</sequence>
<evidence type="ECO:0000313" key="3">
    <source>
        <dbReference type="EMBL" id="TQQ83194.1"/>
    </source>
</evidence>
<feature type="domain" description="YDG" evidence="2">
    <location>
        <begin position="686"/>
        <end position="766"/>
    </location>
</feature>
<dbReference type="Gene3D" id="3.40.50.12090">
    <property type="match status" value="2"/>
</dbReference>
<dbReference type="Proteomes" id="UP000317863">
    <property type="component" value="Unassembled WGS sequence"/>
</dbReference>
<protein>
    <submittedName>
        <fullName evidence="3">Cell wall-binding repeat-containing protein</fullName>
    </submittedName>
</protein>
<dbReference type="InterPro" id="IPR041248">
    <property type="entry name" value="YDG"/>
</dbReference>
<dbReference type="InterPro" id="IPR007253">
    <property type="entry name" value="Cell_wall-bd_2"/>
</dbReference>
<evidence type="ECO:0000259" key="2">
    <source>
        <dbReference type="Pfam" id="PF18657"/>
    </source>
</evidence>
<evidence type="ECO:0000256" key="1">
    <source>
        <dbReference type="SAM" id="MobiDB-lite"/>
    </source>
</evidence>
<dbReference type="AlphaFoldDB" id="A0A544QT34"/>
<dbReference type="OrthoDB" id="1756190at2"/>
<proteinExistence type="predicted"/>
<evidence type="ECO:0000313" key="4">
    <source>
        <dbReference type="Proteomes" id="UP000317863"/>
    </source>
</evidence>
<dbReference type="PANTHER" id="PTHR30032:SF8">
    <property type="entry name" value="GERMINATION-SPECIFIC N-ACETYLMURAMOYL-L-ALANINE AMIDASE"/>
    <property type="match status" value="1"/>
</dbReference>
<dbReference type="EMBL" id="SGJB01000021">
    <property type="protein sequence ID" value="TQQ83194.1"/>
    <property type="molecule type" value="Genomic_DNA"/>
</dbReference>
<feature type="region of interest" description="Disordered" evidence="1">
    <location>
        <begin position="888"/>
        <end position="909"/>
    </location>
</feature>
<accession>A0A544QT34</accession>
<gene>
    <name evidence="3" type="ORF">EXD82_09550</name>
</gene>
<organism evidence="3 4">
    <name type="scientific">Peptacetobacter hominis</name>
    <dbReference type="NCBI Taxonomy" id="2743610"/>
    <lineage>
        <taxon>Bacteria</taxon>
        <taxon>Bacillati</taxon>
        <taxon>Bacillota</taxon>
        <taxon>Clostridia</taxon>
        <taxon>Peptostreptococcales</taxon>
        <taxon>Peptostreptococcaceae</taxon>
        <taxon>Peptacetobacter</taxon>
    </lineage>
</organism>